<accession>A0A231V2B7</accession>
<dbReference type="PANTHER" id="PTHR33835">
    <property type="entry name" value="YALI0C07656P"/>
    <property type="match status" value="1"/>
</dbReference>
<name>A0A231V2B7_9HYPH</name>
<reference evidence="2" key="1">
    <citation type="journal article" date="2017" name="Int. J. Syst. Evol. Microbiol.">
        <title>Notoacmeibacter marinus gen. nov., sp. nov., isolated from the gut of a limpet and proposal of Notoacmeibacteraceae fam. nov. in the order Rhizobiales of the class Alphaproteobacteria.</title>
        <authorList>
            <person name="Huang Z."/>
            <person name="Guo F."/>
            <person name="Lai Q."/>
        </authorList>
    </citation>
    <scope>NUCLEOTIDE SEQUENCE [LARGE SCALE GENOMIC DNA]</scope>
    <source>
        <strain evidence="2">XMTR2A4</strain>
    </source>
</reference>
<comment type="caution">
    <text evidence="1">The sequence shown here is derived from an EMBL/GenBank/DDBJ whole genome shotgun (WGS) entry which is preliminary data.</text>
</comment>
<organism evidence="1 2">
    <name type="scientific">Notoacmeibacter marinus</name>
    <dbReference type="NCBI Taxonomy" id="1876515"/>
    <lineage>
        <taxon>Bacteria</taxon>
        <taxon>Pseudomonadati</taxon>
        <taxon>Pseudomonadota</taxon>
        <taxon>Alphaproteobacteria</taxon>
        <taxon>Hyphomicrobiales</taxon>
        <taxon>Notoacmeibacteraceae</taxon>
        <taxon>Notoacmeibacter</taxon>
    </lineage>
</organism>
<dbReference type="Proteomes" id="UP000215405">
    <property type="component" value="Unassembled WGS sequence"/>
</dbReference>
<dbReference type="EMBL" id="NBYO01000001">
    <property type="protein sequence ID" value="OXT02329.1"/>
    <property type="molecule type" value="Genomic_DNA"/>
</dbReference>
<gene>
    <name evidence="1" type="ORF">B7H23_05340</name>
</gene>
<keyword evidence="2" id="KW-1185">Reference proteome</keyword>
<proteinExistence type="predicted"/>
<dbReference type="RefSeq" id="WP_094076285.1">
    <property type="nucleotide sequence ID" value="NZ_NBYO01000001.1"/>
</dbReference>
<sequence length="247" mass="28623">MTEQAYEPYAPLNTLKPFAEDIWIVDGPEIRMNYLGLRIPFPTRMTVVRLPDGSLWIHSPIAWNDDLGCALAELGPVRHIVAPNTLHYWYVPDWHERFPEARTYGPADLQKRARRKLQIDETLAETAPPAWQDAFEQCLFPGTILTEIAFFHRPSATLILTDLIENFEPERIRRRLLRWAIRLAGPTHPDGKAPFDMRWNFIGRGDAVRAASRRLVEWAPERIVFAHGRCYESNGLAELKRAFRWAL</sequence>
<dbReference type="Pfam" id="PF14234">
    <property type="entry name" value="DUF4336"/>
    <property type="match status" value="1"/>
</dbReference>
<evidence type="ECO:0000313" key="1">
    <source>
        <dbReference type="EMBL" id="OXT02329.1"/>
    </source>
</evidence>
<dbReference type="PANTHER" id="PTHR33835:SF1">
    <property type="entry name" value="METALLO-BETA-LACTAMASE DOMAIN-CONTAINING PROTEIN"/>
    <property type="match status" value="1"/>
</dbReference>
<dbReference type="SUPFAM" id="SSF56281">
    <property type="entry name" value="Metallo-hydrolase/oxidoreductase"/>
    <property type="match status" value="1"/>
</dbReference>
<dbReference type="InterPro" id="IPR036866">
    <property type="entry name" value="RibonucZ/Hydroxyglut_hydro"/>
</dbReference>
<dbReference type="AlphaFoldDB" id="A0A231V2B7"/>
<dbReference type="InterPro" id="IPR025638">
    <property type="entry name" value="DUF4336"/>
</dbReference>
<protein>
    <submittedName>
        <fullName evidence="1">DUF4336 domain-containing protein</fullName>
    </submittedName>
</protein>
<evidence type="ECO:0000313" key="2">
    <source>
        <dbReference type="Proteomes" id="UP000215405"/>
    </source>
</evidence>